<dbReference type="SMART" id="SM00086">
    <property type="entry name" value="PAC"/>
    <property type="match status" value="2"/>
</dbReference>
<evidence type="ECO:0000259" key="4">
    <source>
        <dbReference type="PROSITE" id="PS50112"/>
    </source>
</evidence>
<dbReference type="Pfam" id="PF00989">
    <property type="entry name" value="PAS"/>
    <property type="match status" value="2"/>
</dbReference>
<dbReference type="CDD" id="cd00156">
    <property type="entry name" value="REC"/>
    <property type="match status" value="1"/>
</dbReference>
<protein>
    <submittedName>
        <fullName evidence="6">PAS domain S-box protein</fullName>
    </submittedName>
</protein>
<dbReference type="AlphaFoldDB" id="A0ABD5RML9"/>
<dbReference type="GO" id="GO:0016301">
    <property type="term" value="F:kinase activity"/>
    <property type="evidence" value="ECO:0007669"/>
    <property type="project" value="UniProtKB-KW"/>
</dbReference>
<dbReference type="Gene3D" id="3.30.450.20">
    <property type="entry name" value="PAS domain"/>
    <property type="match status" value="3"/>
</dbReference>
<dbReference type="InterPro" id="IPR035965">
    <property type="entry name" value="PAS-like_dom_sf"/>
</dbReference>
<dbReference type="Gene3D" id="3.40.50.2300">
    <property type="match status" value="1"/>
</dbReference>
<dbReference type="SUPFAM" id="SSF55781">
    <property type="entry name" value="GAF domain-like"/>
    <property type="match status" value="1"/>
</dbReference>
<dbReference type="SUPFAM" id="SSF52172">
    <property type="entry name" value="CheY-like"/>
    <property type="match status" value="1"/>
</dbReference>
<organism evidence="6 7">
    <name type="scientific">Halomarina salina</name>
    <dbReference type="NCBI Taxonomy" id="1872699"/>
    <lineage>
        <taxon>Archaea</taxon>
        <taxon>Methanobacteriati</taxon>
        <taxon>Methanobacteriota</taxon>
        <taxon>Stenosarchaea group</taxon>
        <taxon>Halobacteria</taxon>
        <taxon>Halobacteriales</taxon>
        <taxon>Natronomonadaceae</taxon>
        <taxon>Halomarina</taxon>
    </lineage>
</organism>
<evidence type="ECO:0000313" key="7">
    <source>
        <dbReference type="Proteomes" id="UP001596099"/>
    </source>
</evidence>
<dbReference type="InterPro" id="IPR052155">
    <property type="entry name" value="Biofilm_reg_signaling"/>
</dbReference>
<dbReference type="InterPro" id="IPR011006">
    <property type="entry name" value="CheY-like_superfamily"/>
</dbReference>
<comment type="caution">
    <text evidence="6">The sequence shown here is derived from an EMBL/GenBank/DDBJ whole genome shotgun (WGS) entry which is preliminary data.</text>
</comment>
<dbReference type="InterPro" id="IPR000014">
    <property type="entry name" value="PAS"/>
</dbReference>
<accession>A0ABD5RML9</accession>
<dbReference type="PANTHER" id="PTHR44757:SF2">
    <property type="entry name" value="BIOFILM ARCHITECTURE MAINTENANCE PROTEIN MBAA"/>
    <property type="match status" value="1"/>
</dbReference>
<dbReference type="Pfam" id="PF08448">
    <property type="entry name" value="PAS_4"/>
    <property type="match status" value="1"/>
</dbReference>
<feature type="domain" description="PAS" evidence="4">
    <location>
        <begin position="127"/>
        <end position="197"/>
    </location>
</feature>
<dbReference type="InterPro" id="IPR013767">
    <property type="entry name" value="PAS_fold"/>
</dbReference>
<dbReference type="InterPro" id="IPR001610">
    <property type="entry name" value="PAC"/>
</dbReference>
<dbReference type="PANTHER" id="PTHR44757">
    <property type="entry name" value="DIGUANYLATE CYCLASE DGCP"/>
    <property type="match status" value="1"/>
</dbReference>
<dbReference type="CDD" id="cd00130">
    <property type="entry name" value="PAS"/>
    <property type="match status" value="3"/>
</dbReference>
<dbReference type="PROSITE" id="PS50112">
    <property type="entry name" value="PAS"/>
    <property type="match status" value="2"/>
</dbReference>
<dbReference type="SMART" id="SM00091">
    <property type="entry name" value="PAS"/>
    <property type="match status" value="3"/>
</dbReference>
<dbReference type="SMART" id="SM00065">
    <property type="entry name" value="GAF"/>
    <property type="match status" value="1"/>
</dbReference>
<name>A0ABD5RML9_9EURY</name>
<dbReference type="SUPFAM" id="SSF55785">
    <property type="entry name" value="PYP-like sensor domain (PAS domain)"/>
    <property type="match status" value="3"/>
</dbReference>
<dbReference type="EMBL" id="JBHSQH010000001">
    <property type="protein sequence ID" value="MFC5971887.1"/>
    <property type="molecule type" value="Genomic_DNA"/>
</dbReference>
<proteinExistence type="predicted"/>
<keyword evidence="1" id="KW-0808">Transferase</keyword>
<evidence type="ECO:0000313" key="6">
    <source>
        <dbReference type="EMBL" id="MFC5971887.1"/>
    </source>
</evidence>
<feature type="region of interest" description="Disordered" evidence="3">
    <location>
        <begin position="650"/>
        <end position="681"/>
    </location>
</feature>
<sequence>MGLDAEQTESIAAYLDGFGEQSCELTAASPAEAERIAEREQLTCVIAQYDLPEGDGLSALTRCLAAQPDLLTILVSRHDEESLIDRTYEAGVDEFVHYTGPEKGRVVEHHLSTYLGEAEDGASPPRTSRYLETLASTTSDAIVSVDESSTIRYANPAVAEVFGYDPSEVVGEPLTMLMPEGLTDDHRAGVRRYLETGERTLDWDDIELPGRHKAGHHIPLSISFSEFSVGEERYFTGIIRDIRDRRRLQSERDLYHDATQQILKADSFHEGLRIAVDAIGEAMDWRYGEAWVCPDGEHLERVPDPYVTSPETETFAEATDDVTFHLNEGSVGRVWQSGESEWLTDVATDDAPFFRSAAATEAGLHAALGVPIVSDGTVVAVMVFLLAEPREPDETMVDATRTIAADLGRLMERLEAETALREERNLNERILETSPVGIAILERDGTFSYVNDRATEILHVGEYDPPLTAADLDLQMVSFDGEPVDTSGNPYRRVVESTESVSGELRIETDDGPRWLAVDGAPLDHEAGEGSAMVFSLQDVTQRKLRERRLQQHEVVMNTVSDGLYALDGEGRFVVVNDAYCRLIGYDREELVGRPASEFVESRLIEEARALQEQIRRGGDDEATMELTLTTASGEQVPIEARITLFEYEKASTGEPGSSATSATASAARSDSLASTRSGRR</sequence>
<feature type="compositionally biased region" description="Low complexity" evidence="3">
    <location>
        <begin position="653"/>
        <end position="681"/>
    </location>
</feature>
<dbReference type="PROSITE" id="PS50113">
    <property type="entry name" value="PAC"/>
    <property type="match status" value="1"/>
</dbReference>
<evidence type="ECO:0000256" key="3">
    <source>
        <dbReference type="SAM" id="MobiDB-lite"/>
    </source>
</evidence>
<evidence type="ECO:0000256" key="1">
    <source>
        <dbReference type="ARBA" id="ARBA00022679"/>
    </source>
</evidence>
<dbReference type="InterPro" id="IPR029016">
    <property type="entry name" value="GAF-like_dom_sf"/>
</dbReference>
<dbReference type="NCBIfam" id="TIGR00229">
    <property type="entry name" value="sensory_box"/>
    <property type="match status" value="2"/>
</dbReference>
<dbReference type="InterPro" id="IPR000700">
    <property type="entry name" value="PAS-assoc_C"/>
</dbReference>
<evidence type="ECO:0000259" key="5">
    <source>
        <dbReference type="PROSITE" id="PS50113"/>
    </source>
</evidence>
<reference evidence="6 7" key="1">
    <citation type="journal article" date="2019" name="Int. J. Syst. Evol. Microbiol.">
        <title>The Global Catalogue of Microorganisms (GCM) 10K type strain sequencing project: providing services to taxonomists for standard genome sequencing and annotation.</title>
        <authorList>
            <consortium name="The Broad Institute Genomics Platform"/>
            <consortium name="The Broad Institute Genome Sequencing Center for Infectious Disease"/>
            <person name="Wu L."/>
            <person name="Ma J."/>
        </authorList>
    </citation>
    <scope>NUCLEOTIDE SEQUENCE [LARGE SCALE GENOMIC DNA]</scope>
    <source>
        <strain evidence="6 7">CGMCC 1.12543</strain>
    </source>
</reference>
<dbReference type="Proteomes" id="UP001596099">
    <property type="component" value="Unassembled WGS sequence"/>
</dbReference>
<feature type="domain" description="PAS" evidence="4">
    <location>
        <begin position="549"/>
        <end position="622"/>
    </location>
</feature>
<dbReference type="Pfam" id="PF13185">
    <property type="entry name" value="GAF_2"/>
    <property type="match status" value="1"/>
</dbReference>
<feature type="domain" description="PAC" evidence="5">
    <location>
        <begin position="499"/>
        <end position="552"/>
    </location>
</feature>
<keyword evidence="2" id="KW-0418">Kinase</keyword>
<dbReference type="Gene3D" id="3.30.450.40">
    <property type="match status" value="1"/>
</dbReference>
<keyword evidence="7" id="KW-1185">Reference proteome</keyword>
<gene>
    <name evidence="6" type="ORF">ACFPYI_11145</name>
</gene>
<dbReference type="RefSeq" id="WP_247414767.1">
    <property type="nucleotide sequence ID" value="NZ_JALLGW010000001.1"/>
</dbReference>
<dbReference type="InterPro" id="IPR013656">
    <property type="entry name" value="PAS_4"/>
</dbReference>
<dbReference type="InterPro" id="IPR003018">
    <property type="entry name" value="GAF"/>
</dbReference>
<evidence type="ECO:0000256" key="2">
    <source>
        <dbReference type="ARBA" id="ARBA00022777"/>
    </source>
</evidence>